<name>A0A1G6HEF5_9BURK</name>
<dbReference type="InterPro" id="IPR007634">
    <property type="entry name" value="RNA_pol_sigma_54_DNA-bd"/>
</dbReference>
<protein>
    <submittedName>
        <fullName evidence="2">RNA polymerase sigma-54 factor</fullName>
    </submittedName>
</protein>
<dbReference type="SUPFAM" id="SSF82771">
    <property type="entry name" value="GIY-YIG endonuclease"/>
    <property type="match status" value="1"/>
</dbReference>
<feature type="domain" description="RNA polymerase sigma factor 54 DNA-binding" evidence="1">
    <location>
        <begin position="124"/>
        <end position="273"/>
    </location>
</feature>
<dbReference type="Gene3D" id="1.10.10.60">
    <property type="entry name" value="Homeodomain-like"/>
    <property type="match status" value="1"/>
</dbReference>
<organism evidence="2 3">
    <name type="scientific">Paraburkholderia lycopersici</name>
    <dbReference type="NCBI Taxonomy" id="416944"/>
    <lineage>
        <taxon>Bacteria</taxon>
        <taxon>Pseudomonadati</taxon>
        <taxon>Pseudomonadota</taxon>
        <taxon>Betaproteobacteria</taxon>
        <taxon>Burkholderiales</taxon>
        <taxon>Burkholderiaceae</taxon>
        <taxon>Paraburkholderia</taxon>
    </lineage>
</organism>
<sequence length="409" mass="45034">MQPGRRMDPDLLGKIVLARFLELSLRSFSRAVATADADIGRLGLAAWVEIGRLSGSHLEDARQNGPANPTLGRIADSNGVLVLRYARESYIREYRLDEAALEHRVRRAALAQNQSALLGRLRLINTRNRLTDALAGAAIAAQEHYLRSGAPLTLTPLTQGLLSARLRADPQLAVVADEGRVSRLVRRLSLTTADGRIVPFATLAPKPRQVHRHMVESVIREEKSRMLRGDLQTPLTDDAIARILAQDYGVRVLRRSVASIRRDLAIPDSRNRRARMGYVAATEGFSPLLPLTAQTLRACVPDQPGVYEIRANAEAAQHGSSGSWTDSGLARATPTDVVYIGSSSDLRQRLGHHLRGSSNNMPLFQCIARGAARVRYCVVEEAWRAAERMLYEVFCVTFGAPPSFNRMSP</sequence>
<dbReference type="AlphaFoldDB" id="A0A1G6HEF5"/>
<evidence type="ECO:0000313" key="3">
    <source>
        <dbReference type="Proteomes" id="UP000198908"/>
    </source>
</evidence>
<proteinExistence type="predicted"/>
<dbReference type="Proteomes" id="UP000198908">
    <property type="component" value="Unassembled WGS sequence"/>
</dbReference>
<dbReference type="STRING" id="416944.SAMN05421548_102234"/>
<keyword evidence="3" id="KW-1185">Reference proteome</keyword>
<gene>
    <name evidence="2" type="ORF">SAMN05421548_102234</name>
</gene>
<evidence type="ECO:0000313" key="2">
    <source>
        <dbReference type="EMBL" id="SDB92640.1"/>
    </source>
</evidence>
<accession>A0A1G6HEF5</accession>
<dbReference type="OrthoDB" id="9151112at2"/>
<dbReference type="GO" id="GO:0001216">
    <property type="term" value="F:DNA-binding transcription activator activity"/>
    <property type="evidence" value="ECO:0007669"/>
    <property type="project" value="InterPro"/>
</dbReference>
<evidence type="ECO:0000259" key="1">
    <source>
        <dbReference type="Pfam" id="PF04552"/>
    </source>
</evidence>
<dbReference type="Pfam" id="PF04552">
    <property type="entry name" value="Sigma54_DBD"/>
    <property type="match status" value="1"/>
</dbReference>
<dbReference type="InterPro" id="IPR035901">
    <property type="entry name" value="GIY-YIG_endonuc_sf"/>
</dbReference>
<reference evidence="3" key="1">
    <citation type="submission" date="2016-09" db="EMBL/GenBank/DDBJ databases">
        <authorList>
            <person name="Varghese N."/>
            <person name="Submissions S."/>
        </authorList>
    </citation>
    <scope>NUCLEOTIDE SEQUENCE [LARGE SCALE GENOMIC DNA]</scope>
    <source>
        <strain evidence="3">TNe-862</strain>
    </source>
</reference>
<dbReference type="EMBL" id="FMYQ01000002">
    <property type="protein sequence ID" value="SDB92640.1"/>
    <property type="molecule type" value="Genomic_DNA"/>
</dbReference>